<feature type="domain" description="Glycosyl transferase family 1" evidence="4">
    <location>
        <begin position="192"/>
        <end position="341"/>
    </location>
</feature>
<dbReference type="EMBL" id="JACCAE010000001">
    <property type="protein sequence ID" value="NYF98979.1"/>
    <property type="molecule type" value="Genomic_DNA"/>
</dbReference>
<evidence type="ECO:0000256" key="1">
    <source>
        <dbReference type="ARBA" id="ARBA00021292"/>
    </source>
</evidence>
<protein>
    <recommendedName>
        <fullName evidence="1">D-inositol 3-phosphate glycosyltransferase</fullName>
    </recommendedName>
</protein>
<name>A0A852VSN6_9MICO</name>
<dbReference type="PANTHER" id="PTHR45947">
    <property type="entry name" value="SULFOQUINOVOSYL TRANSFERASE SQD2"/>
    <property type="match status" value="1"/>
</dbReference>
<dbReference type="InterPro" id="IPR028098">
    <property type="entry name" value="Glyco_trans_4-like_N"/>
</dbReference>
<feature type="domain" description="Glycosyltransferase subfamily 4-like N-terminal" evidence="5">
    <location>
        <begin position="15"/>
        <end position="176"/>
    </location>
</feature>
<dbReference type="CDD" id="cd03801">
    <property type="entry name" value="GT4_PimA-like"/>
    <property type="match status" value="1"/>
</dbReference>
<dbReference type="RefSeq" id="WP_185991738.1">
    <property type="nucleotide sequence ID" value="NZ_JACCAE010000001.1"/>
</dbReference>
<organism evidence="6 7">
    <name type="scientific">Janibacter cremeus</name>
    <dbReference type="NCBI Taxonomy" id="1285192"/>
    <lineage>
        <taxon>Bacteria</taxon>
        <taxon>Bacillati</taxon>
        <taxon>Actinomycetota</taxon>
        <taxon>Actinomycetes</taxon>
        <taxon>Micrococcales</taxon>
        <taxon>Intrasporangiaceae</taxon>
        <taxon>Janibacter</taxon>
    </lineage>
</organism>
<evidence type="ECO:0000313" key="7">
    <source>
        <dbReference type="Proteomes" id="UP000554054"/>
    </source>
</evidence>
<evidence type="ECO:0000256" key="2">
    <source>
        <dbReference type="ARBA" id="ARBA00022676"/>
    </source>
</evidence>
<dbReference type="Gene3D" id="3.40.50.2000">
    <property type="entry name" value="Glycogen Phosphorylase B"/>
    <property type="match status" value="2"/>
</dbReference>
<dbReference type="InterPro" id="IPR001296">
    <property type="entry name" value="Glyco_trans_1"/>
</dbReference>
<gene>
    <name evidence="6" type="ORF">BJY20_002371</name>
</gene>
<dbReference type="PANTHER" id="PTHR45947:SF3">
    <property type="entry name" value="SULFOQUINOVOSYL TRANSFERASE SQD2"/>
    <property type="match status" value="1"/>
</dbReference>
<sequence>MKVALLSDCYPPRTGGIESQVSDLAVHLLAAGHEVEVFTATRGAKGERGGTVEIVDGVPVHRMALHLPGDVPVNPMAPPVVRARLQHGGFDIAHVHLGVVSPFAWDMARVATGLGLPTALTFHCVLDKAALTLRPALRTWTGQGAVLSAVSEVAAKGVGHAAPGLPVGVVPNGIDPGAWPAGPVRFTARPLRVVTATRLAPRKRVGALLRVVADAHARLGPGALVLDVFGDGAMRALLESRSAALGLGDVVRWRGSVSRSELAGHYRECDVYLSTTRLEAFGIAALEARTAGLPVIARADSGLAEVVTDGTSGLLAPDDAGLTDALVRLAADATLRTRLAQHNVGTPPSQTWGRVVDLVVAEYRRAGA</sequence>
<dbReference type="InterPro" id="IPR050194">
    <property type="entry name" value="Glycosyltransferase_grp1"/>
</dbReference>
<dbReference type="GO" id="GO:1901137">
    <property type="term" value="P:carbohydrate derivative biosynthetic process"/>
    <property type="evidence" value="ECO:0007669"/>
    <property type="project" value="UniProtKB-ARBA"/>
</dbReference>
<keyword evidence="2" id="KW-0328">Glycosyltransferase</keyword>
<keyword evidence="3 6" id="KW-0808">Transferase</keyword>
<evidence type="ECO:0000259" key="5">
    <source>
        <dbReference type="Pfam" id="PF13439"/>
    </source>
</evidence>
<evidence type="ECO:0000313" key="6">
    <source>
        <dbReference type="EMBL" id="NYF98979.1"/>
    </source>
</evidence>
<evidence type="ECO:0000256" key="3">
    <source>
        <dbReference type="ARBA" id="ARBA00022679"/>
    </source>
</evidence>
<evidence type="ECO:0000259" key="4">
    <source>
        <dbReference type="Pfam" id="PF00534"/>
    </source>
</evidence>
<dbReference type="Pfam" id="PF13439">
    <property type="entry name" value="Glyco_transf_4"/>
    <property type="match status" value="1"/>
</dbReference>
<keyword evidence="7" id="KW-1185">Reference proteome</keyword>
<dbReference type="Proteomes" id="UP000554054">
    <property type="component" value="Unassembled WGS sequence"/>
</dbReference>
<proteinExistence type="predicted"/>
<dbReference type="Pfam" id="PF00534">
    <property type="entry name" value="Glycos_transf_1"/>
    <property type="match status" value="1"/>
</dbReference>
<accession>A0A852VSN6</accession>
<dbReference type="AlphaFoldDB" id="A0A852VSN6"/>
<dbReference type="GO" id="GO:0016758">
    <property type="term" value="F:hexosyltransferase activity"/>
    <property type="evidence" value="ECO:0007669"/>
    <property type="project" value="TreeGrafter"/>
</dbReference>
<reference evidence="6 7" key="1">
    <citation type="submission" date="2020-07" db="EMBL/GenBank/DDBJ databases">
        <title>Sequencing the genomes of 1000 actinobacteria strains.</title>
        <authorList>
            <person name="Klenk H.-P."/>
        </authorList>
    </citation>
    <scope>NUCLEOTIDE SEQUENCE [LARGE SCALE GENOMIC DNA]</scope>
    <source>
        <strain evidence="6 7">DSM 26154</strain>
    </source>
</reference>
<dbReference type="SUPFAM" id="SSF53756">
    <property type="entry name" value="UDP-Glycosyltransferase/glycogen phosphorylase"/>
    <property type="match status" value="1"/>
</dbReference>
<comment type="caution">
    <text evidence="6">The sequence shown here is derived from an EMBL/GenBank/DDBJ whole genome shotgun (WGS) entry which is preliminary data.</text>
</comment>